<dbReference type="Proteomes" id="UP000316225">
    <property type="component" value="Unassembled WGS sequence"/>
</dbReference>
<evidence type="ECO:0000313" key="2">
    <source>
        <dbReference type="Proteomes" id="UP000316225"/>
    </source>
</evidence>
<organism evidence="1 2">
    <name type="scientific">Paracoccus sulfuroxidans</name>
    <dbReference type="NCBI Taxonomy" id="384678"/>
    <lineage>
        <taxon>Bacteria</taxon>
        <taxon>Pseudomonadati</taxon>
        <taxon>Pseudomonadota</taxon>
        <taxon>Alphaproteobacteria</taxon>
        <taxon>Rhodobacterales</taxon>
        <taxon>Paracoccaceae</taxon>
        <taxon>Paracoccus</taxon>
    </lineage>
</organism>
<dbReference type="RefSeq" id="WP_145395734.1">
    <property type="nucleotide sequence ID" value="NZ_VLKU01000001.1"/>
</dbReference>
<proteinExistence type="predicted"/>
<accession>A0A562P0H2</accession>
<dbReference type="AlphaFoldDB" id="A0A562P0H2"/>
<name>A0A562P0H2_9RHOB</name>
<dbReference type="OrthoDB" id="7778847at2"/>
<dbReference type="Pfam" id="PF20083">
    <property type="entry name" value="DUF6477"/>
    <property type="match status" value="1"/>
</dbReference>
<dbReference type="InterPro" id="IPR045516">
    <property type="entry name" value="DUF6477"/>
</dbReference>
<gene>
    <name evidence="1" type="ORF">IQ24_00075</name>
</gene>
<protein>
    <submittedName>
        <fullName evidence="1">Uncharacterized protein</fullName>
    </submittedName>
</protein>
<evidence type="ECO:0000313" key="1">
    <source>
        <dbReference type="EMBL" id="TWI37944.1"/>
    </source>
</evidence>
<sequence length="120" mass="13268">MSMMGNVHAFQPRGRLMRRPRLLVEAARAGQSGWKRDRHLARALKSDQPLSEASVLARLYAEEQRLEDERRESAASYDLQRHVLLLIAILAETRAAMPQPVPAVAGSFFSAPGTASPAHP</sequence>
<keyword evidence="2" id="KW-1185">Reference proteome</keyword>
<dbReference type="EMBL" id="VLKU01000001">
    <property type="protein sequence ID" value="TWI37944.1"/>
    <property type="molecule type" value="Genomic_DNA"/>
</dbReference>
<comment type="caution">
    <text evidence="1">The sequence shown here is derived from an EMBL/GenBank/DDBJ whole genome shotgun (WGS) entry which is preliminary data.</text>
</comment>
<reference evidence="1 2" key="1">
    <citation type="journal article" date="2015" name="Stand. Genomic Sci.">
        <title>Genomic Encyclopedia of Bacterial and Archaeal Type Strains, Phase III: the genomes of soil and plant-associated and newly described type strains.</title>
        <authorList>
            <person name="Whitman W.B."/>
            <person name="Woyke T."/>
            <person name="Klenk H.P."/>
            <person name="Zhou Y."/>
            <person name="Lilburn T.G."/>
            <person name="Beck B.J."/>
            <person name="De Vos P."/>
            <person name="Vandamme P."/>
            <person name="Eisen J.A."/>
            <person name="Garrity G."/>
            <person name="Hugenholtz P."/>
            <person name="Kyrpides N.C."/>
        </authorList>
    </citation>
    <scope>NUCLEOTIDE SEQUENCE [LARGE SCALE GENOMIC DNA]</scope>
    <source>
        <strain evidence="1 2">CGMCC 1.5364</strain>
    </source>
</reference>